<keyword evidence="4" id="KW-0489">Methyltransferase</keyword>
<dbReference type="GO" id="GO:0006307">
    <property type="term" value="P:DNA alkylation repair"/>
    <property type="evidence" value="ECO:0007669"/>
    <property type="project" value="TreeGrafter"/>
</dbReference>
<dbReference type="EMBL" id="DF970155">
    <property type="protein sequence ID" value="GAP65219.1"/>
    <property type="molecule type" value="Genomic_DNA"/>
</dbReference>
<evidence type="ECO:0000256" key="8">
    <source>
        <dbReference type="ARBA" id="ARBA00022833"/>
    </source>
</evidence>
<evidence type="ECO:0000256" key="13">
    <source>
        <dbReference type="ARBA" id="ARBA00023204"/>
    </source>
</evidence>
<protein>
    <recommendedName>
        <fullName evidence="3">DNA-3-methyladenine glycosylase II</fullName>
        <ecNumber evidence="3">3.2.2.21</ecNumber>
    </recommendedName>
</protein>
<evidence type="ECO:0000256" key="3">
    <source>
        <dbReference type="ARBA" id="ARBA00012000"/>
    </source>
</evidence>
<dbReference type="SUPFAM" id="SSF57884">
    <property type="entry name" value="Ada DNA repair protein, N-terminal domain (N-Ada 10)"/>
    <property type="match status" value="1"/>
</dbReference>
<evidence type="ECO:0000256" key="1">
    <source>
        <dbReference type="ARBA" id="ARBA00000086"/>
    </source>
</evidence>
<dbReference type="GO" id="GO:0043565">
    <property type="term" value="F:sequence-specific DNA binding"/>
    <property type="evidence" value="ECO:0007669"/>
    <property type="project" value="InterPro"/>
</dbReference>
<dbReference type="Pfam" id="PF12833">
    <property type="entry name" value="HTH_18"/>
    <property type="match status" value="1"/>
</dbReference>
<dbReference type="Gene3D" id="3.40.10.10">
    <property type="entry name" value="DNA Methylphosphotriester Repair Domain"/>
    <property type="match status" value="1"/>
</dbReference>
<keyword evidence="7" id="KW-0227">DNA damage</keyword>
<keyword evidence="10" id="KW-0238">DNA-binding</keyword>
<sequence length="488" mass="52310">MADARFLPPHLDAKLCEQARLTRDPRFDGLFFVAVTSTRIFCRPVCPAPSPKPRHVVYYPSAAAAAAAGFRPCLRCRPELAPGASAWRGGDALVASALRLIEDGLLDEAPVAALAARVGVGERHLRRLFAEQLGAGPLAVAATRRLLAAKKLLHETRLPVGAVAHAAGYASLRRFNAAFRDAYGIAPRELRRGRALPADAGELRLRLPYRPPYDFAGLQAFFARRAIPGVEAVDETAYRRVFMHGGVPGWFEVSALADAPALLLRVRHPQPAALLAVATRVRRMFDLDADAGAIAAHLGRSATLRPLLRRHAGVRVPGCWDGFEVAVRAVLGQQVSVAAARTLASRLVERYGTRLDADAAQGLHALFPSPAVLADADPTAIGVTRARAETIRRLARAVASGEVDFRAEQGLPAFVEAWSALPGIGAWTAHYVALRALGHPDAFPAADLVLRKVAGGGAPLATRALQALAEDWRPWRAYATMLLWRGAG</sequence>
<dbReference type="EC" id="3.2.2.21" evidence="3"/>
<evidence type="ECO:0000256" key="9">
    <source>
        <dbReference type="ARBA" id="ARBA00023015"/>
    </source>
</evidence>
<evidence type="ECO:0000256" key="7">
    <source>
        <dbReference type="ARBA" id="ARBA00022763"/>
    </source>
</evidence>
<keyword evidence="13" id="KW-0234">DNA repair</keyword>
<dbReference type="SUPFAM" id="SSF48150">
    <property type="entry name" value="DNA-glycosylase"/>
    <property type="match status" value="1"/>
</dbReference>
<evidence type="ECO:0000259" key="14">
    <source>
        <dbReference type="PROSITE" id="PS01124"/>
    </source>
</evidence>
<dbReference type="RefSeq" id="WP_062534805.1">
    <property type="nucleotide sequence ID" value="NZ_DF970155.1"/>
</dbReference>
<dbReference type="InterPro" id="IPR003265">
    <property type="entry name" value="HhH-GPD_domain"/>
</dbReference>
<name>A0A0K8QK76_9GAMM</name>
<dbReference type="SUPFAM" id="SSF46689">
    <property type="entry name" value="Homeodomain-like"/>
    <property type="match status" value="2"/>
</dbReference>
<keyword evidence="16" id="KW-1185">Reference proteome</keyword>
<evidence type="ECO:0000256" key="6">
    <source>
        <dbReference type="ARBA" id="ARBA00022723"/>
    </source>
</evidence>
<dbReference type="GO" id="GO:0032131">
    <property type="term" value="F:alkylated DNA binding"/>
    <property type="evidence" value="ECO:0007669"/>
    <property type="project" value="TreeGrafter"/>
</dbReference>
<dbReference type="Gene3D" id="3.30.310.20">
    <property type="entry name" value="DNA-3-methyladenine glycosylase AlkA, N-terminal domain"/>
    <property type="match status" value="1"/>
</dbReference>
<dbReference type="SMART" id="SM00342">
    <property type="entry name" value="HTH_ARAC"/>
    <property type="match status" value="1"/>
</dbReference>
<dbReference type="CDD" id="cd00056">
    <property type="entry name" value="ENDO3c"/>
    <property type="match status" value="1"/>
</dbReference>
<dbReference type="PANTHER" id="PTHR43003">
    <property type="entry name" value="DNA-3-METHYLADENINE GLYCOSYLASE"/>
    <property type="match status" value="1"/>
</dbReference>
<dbReference type="InterPro" id="IPR011257">
    <property type="entry name" value="DNA_glycosylase"/>
</dbReference>
<organism evidence="15">
    <name type="scientific">Mizugakiibacter sediminis</name>
    <dbReference type="NCBI Taxonomy" id="1475481"/>
    <lineage>
        <taxon>Bacteria</taxon>
        <taxon>Pseudomonadati</taxon>
        <taxon>Pseudomonadota</taxon>
        <taxon>Gammaproteobacteria</taxon>
        <taxon>Lysobacterales</taxon>
        <taxon>Rhodanobacteraceae</taxon>
        <taxon>Mizugakiibacter</taxon>
    </lineage>
</organism>
<keyword evidence="11" id="KW-0010">Activator</keyword>
<dbReference type="STRING" id="1475481.GCA_000953855_00517"/>
<dbReference type="GO" id="GO:0032259">
    <property type="term" value="P:methylation"/>
    <property type="evidence" value="ECO:0007669"/>
    <property type="project" value="UniProtKB-KW"/>
</dbReference>
<dbReference type="PROSITE" id="PS01124">
    <property type="entry name" value="HTH_ARAC_FAMILY_2"/>
    <property type="match status" value="1"/>
</dbReference>
<comment type="catalytic activity">
    <reaction evidence="1">
        <text>Hydrolysis of alkylated DNA, releasing 3-methyladenine, 3-methylguanine, 7-methylguanine and 7-methyladenine.</text>
        <dbReference type="EC" id="3.2.2.21"/>
    </reaction>
</comment>
<dbReference type="Pfam" id="PF06029">
    <property type="entry name" value="AlkA_N"/>
    <property type="match status" value="1"/>
</dbReference>
<evidence type="ECO:0000256" key="2">
    <source>
        <dbReference type="ARBA" id="ARBA00001947"/>
    </source>
</evidence>
<dbReference type="InterPro" id="IPR037046">
    <property type="entry name" value="AlkA_N_sf"/>
</dbReference>
<dbReference type="GO" id="GO:0006285">
    <property type="term" value="P:base-excision repair, AP site formation"/>
    <property type="evidence" value="ECO:0007669"/>
    <property type="project" value="TreeGrafter"/>
</dbReference>
<dbReference type="GO" id="GO:0008168">
    <property type="term" value="F:methyltransferase activity"/>
    <property type="evidence" value="ECO:0007669"/>
    <property type="project" value="UniProtKB-KW"/>
</dbReference>
<gene>
    <name evidence="15" type="ORF">MBSD_n0508</name>
</gene>
<dbReference type="OrthoDB" id="9811249at2"/>
<keyword evidence="9" id="KW-0805">Transcription regulation</keyword>
<dbReference type="Pfam" id="PF02805">
    <property type="entry name" value="Ada_Zn_binding"/>
    <property type="match status" value="1"/>
</dbReference>
<dbReference type="InterPro" id="IPR010316">
    <property type="entry name" value="AlkA_N"/>
</dbReference>
<evidence type="ECO:0000256" key="5">
    <source>
        <dbReference type="ARBA" id="ARBA00022679"/>
    </source>
</evidence>
<evidence type="ECO:0000313" key="15">
    <source>
        <dbReference type="EMBL" id="GAP65219.1"/>
    </source>
</evidence>
<dbReference type="Pfam" id="PF00730">
    <property type="entry name" value="HhH-GPD"/>
    <property type="match status" value="1"/>
</dbReference>
<proteinExistence type="predicted"/>
<keyword evidence="6" id="KW-0479">Metal-binding</keyword>
<dbReference type="GO" id="GO:0032993">
    <property type="term" value="C:protein-DNA complex"/>
    <property type="evidence" value="ECO:0007669"/>
    <property type="project" value="TreeGrafter"/>
</dbReference>
<dbReference type="Gene3D" id="1.10.340.30">
    <property type="entry name" value="Hypothetical protein, domain 2"/>
    <property type="match status" value="1"/>
</dbReference>
<keyword evidence="8" id="KW-0862">Zinc</keyword>
<dbReference type="InterPro" id="IPR018060">
    <property type="entry name" value="HTH_AraC"/>
</dbReference>
<dbReference type="GO" id="GO:0005737">
    <property type="term" value="C:cytoplasm"/>
    <property type="evidence" value="ECO:0007669"/>
    <property type="project" value="TreeGrafter"/>
</dbReference>
<dbReference type="Gene3D" id="1.10.10.60">
    <property type="entry name" value="Homeodomain-like"/>
    <property type="match status" value="1"/>
</dbReference>
<comment type="cofactor">
    <cofactor evidence="2">
        <name>Zn(2+)</name>
        <dbReference type="ChEBI" id="CHEBI:29105"/>
    </cofactor>
</comment>
<dbReference type="InterPro" id="IPR051912">
    <property type="entry name" value="Alkylbase_DNA_Glycosylase/TA"/>
</dbReference>
<dbReference type="GO" id="GO:0008725">
    <property type="term" value="F:DNA-3-methyladenine glycosylase activity"/>
    <property type="evidence" value="ECO:0007669"/>
    <property type="project" value="TreeGrafter"/>
</dbReference>
<keyword evidence="5" id="KW-0808">Transferase</keyword>
<reference evidence="15" key="1">
    <citation type="submission" date="2015-08" db="EMBL/GenBank/DDBJ databases">
        <title>Complete DNA Sequence of Pseudomonas syringae pv. actinidiae, the Causal Agent of Kiwifruit Canker Disease.</title>
        <authorList>
            <person name="Rikkerink E.H.A."/>
            <person name="Fineran P.C."/>
        </authorList>
    </citation>
    <scope>NUCLEOTIDE SEQUENCE</scope>
    <source>
        <strain evidence="15">SkMP5</strain>
    </source>
</reference>
<evidence type="ECO:0000256" key="4">
    <source>
        <dbReference type="ARBA" id="ARBA00022603"/>
    </source>
</evidence>
<dbReference type="SUPFAM" id="SSF55945">
    <property type="entry name" value="TATA-box binding protein-like"/>
    <property type="match status" value="1"/>
</dbReference>
<dbReference type="InterPro" id="IPR009057">
    <property type="entry name" value="Homeodomain-like_sf"/>
</dbReference>
<dbReference type="PROSITE" id="PS00041">
    <property type="entry name" value="HTH_ARAC_FAMILY_1"/>
    <property type="match status" value="1"/>
</dbReference>
<dbReference type="GO" id="GO:0043916">
    <property type="term" value="F:DNA-7-methylguanine glycosylase activity"/>
    <property type="evidence" value="ECO:0007669"/>
    <property type="project" value="TreeGrafter"/>
</dbReference>
<dbReference type="InterPro" id="IPR004026">
    <property type="entry name" value="Ada_DNA_repair_Zn-bd"/>
</dbReference>
<evidence type="ECO:0000256" key="11">
    <source>
        <dbReference type="ARBA" id="ARBA00023159"/>
    </source>
</evidence>
<evidence type="ECO:0000256" key="10">
    <source>
        <dbReference type="ARBA" id="ARBA00023125"/>
    </source>
</evidence>
<dbReference type="SMART" id="SM01009">
    <property type="entry name" value="AlkA_N"/>
    <property type="match status" value="1"/>
</dbReference>
<evidence type="ECO:0000256" key="12">
    <source>
        <dbReference type="ARBA" id="ARBA00023163"/>
    </source>
</evidence>
<dbReference type="GO" id="GO:0008270">
    <property type="term" value="F:zinc ion binding"/>
    <property type="evidence" value="ECO:0007669"/>
    <property type="project" value="InterPro"/>
</dbReference>
<dbReference type="InterPro" id="IPR035451">
    <property type="entry name" value="Ada-like_dom_sf"/>
</dbReference>
<dbReference type="PANTHER" id="PTHR43003:SF13">
    <property type="entry name" value="DNA-3-METHYLADENINE GLYCOSYLASE 2"/>
    <property type="match status" value="1"/>
</dbReference>
<dbReference type="GO" id="GO:0003700">
    <property type="term" value="F:DNA-binding transcription factor activity"/>
    <property type="evidence" value="ECO:0007669"/>
    <property type="project" value="InterPro"/>
</dbReference>
<dbReference type="SMART" id="SM00478">
    <property type="entry name" value="ENDO3c"/>
    <property type="match status" value="1"/>
</dbReference>
<keyword evidence="12" id="KW-0804">Transcription</keyword>
<dbReference type="InterPro" id="IPR018062">
    <property type="entry name" value="HTH_AraC-typ_CS"/>
</dbReference>
<accession>A0A0K8QK76</accession>
<feature type="domain" description="HTH araC/xylS-type" evidence="14">
    <location>
        <begin position="95"/>
        <end position="193"/>
    </location>
</feature>
<dbReference type="AlphaFoldDB" id="A0A0K8QK76"/>
<dbReference type="Proteomes" id="UP000253740">
    <property type="component" value="Unassembled WGS sequence"/>
</dbReference>
<evidence type="ECO:0000313" key="16">
    <source>
        <dbReference type="Proteomes" id="UP000253740"/>
    </source>
</evidence>
<dbReference type="InterPro" id="IPR023170">
    <property type="entry name" value="HhH_base_excis_C"/>
</dbReference>
<dbReference type="Gene3D" id="1.10.1670.10">
    <property type="entry name" value="Helix-hairpin-Helix base-excision DNA repair enzymes (C-terminal)"/>
    <property type="match status" value="1"/>
</dbReference>